<dbReference type="PRINTS" id="PR00145">
    <property type="entry name" value="ARGSUCLYASE"/>
</dbReference>
<dbReference type="PANTHER" id="PTHR43814">
    <property type="entry name" value="ARGININOSUCCINATE LYASE"/>
    <property type="match status" value="1"/>
</dbReference>
<dbReference type="GO" id="GO:0005829">
    <property type="term" value="C:cytosol"/>
    <property type="evidence" value="ECO:0007669"/>
    <property type="project" value="TreeGrafter"/>
</dbReference>
<dbReference type="GO" id="GO:0042450">
    <property type="term" value="P:L-arginine biosynthetic process via ornithine"/>
    <property type="evidence" value="ECO:0007669"/>
    <property type="project" value="InterPro"/>
</dbReference>
<sequence>MESIAALSSTSIFRPPASSFSGYSVSSTRPRFPLTLRMKAVHGSENAPQADPPSPRKLSYGEADLRTVSLMPLRDSQSRSPTISSCTIVTDFRLWCRDAIDKILARIKHLQVSLVTLALKNEGLIVPGYTHLQRAQPVLLRHLLLAYAEELERDAGRLVDYRARMNFCPLGACALAGTGLPIDGFMTSDALGFTAPLRTSIDAVSDRDFVLDFLSVNAITAVHLSRLGEEWVLWATEH</sequence>
<dbReference type="InterPro" id="IPR009049">
    <property type="entry name" value="Argininosuccinate_lyase"/>
</dbReference>
<evidence type="ECO:0000256" key="1">
    <source>
        <dbReference type="ARBA" id="ARBA00010755"/>
    </source>
</evidence>
<reference evidence="4" key="1">
    <citation type="submission" date="2020-09" db="EMBL/GenBank/DDBJ databases">
        <title>Genome-Enabled Discovery of Anthraquinone Biosynthesis in Senna tora.</title>
        <authorList>
            <person name="Kang S.-H."/>
            <person name="Pandey R.P."/>
            <person name="Lee C.-M."/>
            <person name="Sim J.-S."/>
            <person name="Jeong J.-T."/>
            <person name="Choi B.-S."/>
            <person name="Jung M."/>
            <person name="Ginzburg D."/>
            <person name="Zhao K."/>
            <person name="Won S.Y."/>
            <person name="Oh T.-J."/>
            <person name="Yu Y."/>
            <person name="Kim N.-H."/>
            <person name="Lee O.R."/>
            <person name="Lee T.-H."/>
            <person name="Bashyal P."/>
            <person name="Kim T.-S."/>
            <person name="Lee W.-H."/>
            <person name="Kawkins C."/>
            <person name="Kim C.-K."/>
            <person name="Kim J.S."/>
            <person name="Ahn B.O."/>
            <person name="Rhee S.Y."/>
            <person name="Sohng J.K."/>
        </authorList>
    </citation>
    <scope>NUCLEOTIDE SEQUENCE</scope>
    <source>
        <tissue evidence="4">Leaf</tissue>
    </source>
</reference>
<accession>A0A834WRT1</accession>
<dbReference type="EMBL" id="JAAIUW010000005">
    <property type="protein sequence ID" value="KAF7830016.1"/>
    <property type="molecule type" value="Genomic_DNA"/>
</dbReference>
<keyword evidence="4" id="KW-0456">Lyase</keyword>
<dbReference type="Pfam" id="PF00206">
    <property type="entry name" value="Lyase_1"/>
    <property type="match status" value="1"/>
</dbReference>
<evidence type="ECO:0000259" key="3">
    <source>
        <dbReference type="Pfam" id="PF00206"/>
    </source>
</evidence>
<evidence type="ECO:0000313" key="5">
    <source>
        <dbReference type="Proteomes" id="UP000634136"/>
    </source>
</evidence>
<dbReference type="InterPro" id="IPR022761">
    <property type="entry name" value="Fumarate_lyase_N"/>
</dbReference>
<feature type="domain" description="Fumarate lyase N-terminal" evidence="3">
    <location>
        <begin position="87"/>
        <end position="232"/>
    </location>
</feature>
<proteinExistence type="inferred from homology"/>
<keyword evidence="5" id="KW-1185">Reference proteome</keyword>
<dbReference type="InterPro" id="IPR008948">
    <property type="entry name" value="L-Aspartase-like"/>
</dbReference>
<feature type="region of interest" description="Disordered" evidence="2">
    <location>
        <begin position="1"/>
        <end position="28"/>
    </location>
</feature>
<dbReference type="AlphaFoldDB" id="A0A834WRT1"/>
<comment type="caution">
    <text evidence="4">The sequence shown here is derived from an EMBL/GenBank/DDBJ whole genome shotgun (WGS) entry which is preliminary data.</text>
</comment>
<dbReference type="GO" id="GO:0004056">
    <property type="term" value="F:argininosuccinate lyase activity"/>
    <property type="evidence" value="ECO:0007669"/>
    <property type="project" value="InterPro"/>
</dbReference>
<dbReference type="OrthoDB" id="2561043at2759"/>
<dbReference type="PANTHER" id="PTHR43814:SF1">
    <property type="entry name" value="ARGININOSUCCINATE LYASE"/>
    <property type="match status" value="1"/>
</dbReference>
<dbReference type="SUPFAM" id="SSF48557">
    <property type="entry name" value="L-aspartase-like"/>
    <property type="match status" value="1"/>
</dbReference>
<dbReference type="Proteomes" id="UP000634136">
    <property type="component" value="Unassembled WGS sequence"/>
</dbReference>
<gene>
    <name evidence="4" type="ORF">G2W53_012349</name>
</gene>
<comment type="similarity">
    <text evidence="1">Belongs to the lyase 1 family. Argininosuccinate lyase subfamily.</text>
</comment>
<dbReference type="Gene3D" id="1.20.200.10">
    <property type="entry name" value="Fumarase/aspartase (Central domain)"/>
    <property type="match status" value="1"/>
</dbReference>
<name>A0A834WRT1_9FABA</name>
<dbReference type="PRINTS" id="PR00149">
    <property type="entry name" value="FUMRATELYASE"/>
</dbReference>
<evidence type="ECO:0000256" key="2">
    <source>
        <dbReference type="SAM" id="MobiDB-lite"/>
    </source>
</evidence>
<organism evidence="4 5">
    <name type="scientific">Senna tora</name>
    <dbReference type="NCBI Taxonomy" id="362788"/>
    <lineage>
        <taxon>Eukaryota</taxon>
        <taxon>Viridiplantae</taxon>
        <taxon>Streptophyta</taxon>
        <taxon>Embryophyta</taxon>
        <taxon>Tracheophyta</taxon>
        <taxon>Spermatophyta</taxon>
        <taxon>Magnoliopsida</taxon>
        <taxon>eudicotyledons</taxon>
        <taxon>Gunneridae</taxon>
        <taxon>Pentapetalae</taxon>
        <taxon>rosids</taxon>
        <taxon>fabids</taxon>
        <taxon>Fabales</taxon>
        <taxon>Fabaceae</taxon>
        <taxon>Caesalpinioideae</taxon>
        <taxon>Cassia clade</taxon>
        <taxon>Senna</taxon>
    </lineage>
</organism>
<evidence type="ECO:0000313" key="4">
    <source>
        <dbReference type="EMBL" id="KAF7830016.1"/>
    </source>
</evidence>
<dbReference type="InterPro" id="IPR000362">
    <property type="entry name" value="Fumarate_lyase_fam"/>
</dbReference>
<protein>
    <submittedName>
        <fullName evidence="4">Argininosuccinate lyase, chloroplastic</fullName>
    </submittedName>
</protein>